<dbReference type="InterPro" id="IPR005225">
    <property type="entry name" value="Small_GTP-bd"/>
</dbReference>
<dbReference type="NCBIfam" id="TIGR00231">
    <property type="entry name" value="small_GTP"/>
    <property type="match status" value="1"/>
</dbReference>
<dbReference type="PANTHER" id="PTHR43834">
    <property type="entry name" value="GTPASE DER"/>
    <property type="match status" value="1"/>
</dbReference>
<dbReference type="InterPro" id="IPR006073">
    <property type="entry name" value="GTP-bd"/>
</dbReference>
<evidence type="ECO:0000256" key="4">
    <source>
        <dbReference type="ARBA" id="ARBA00022737"/>
    </source>
</evidence>
<keyword evidence="5" id="KW-0547">Nucleotide-binding</keyword>
<evidence type="ECO:0000256" key="3">
    <source>
        <dbReference type="ARBA" id="ARBA00022517"/>
    </source>
</evidence>
<dbReference type="EMBL" id="AZIL01000348">
    <property type="protein sequence ID" value="EWM28325.1"/>
    <property type="molecule type" value="Genomic_DNA"/>
</dbReference>
<dbReference type="Gene3D" id="3.30.300.20">
    <property type="match status" value="1"/>
</dbReference>
<name>W7TMJ8_9STRA</name>
<sequence>MHTHVHASNDKTSTRPFRVALIGRPNVGKSTLFNRLTGTAKGRWTGGTAIVTPIPGTTRDRKTGPCSYAGISMVVTDTGGLVEEDEVRIEDEAGDVEGEEVEDMDPRGLVRERVRAQRKQIQELINAQVAQAVKESDAVLFLVDARAGVGPGEAHVAGWLHKVGASGKTILVANKVEGGVSSDMQTAVYDAYAFGLGDPVAISAAHNEGISELATLLVEKALSVGLQGANAPGIDAGRHHEKDAPGGCEGEKEEVVTVAFVGLPNAGKSSLVNAALEHLPRAPPGPGASPDEDTDNVDSTSEEVEGRVPAALPWPRPLTASVPRMITSEVAGTTRDVVAVDYAYRGRRLRLVDTAGIRKRGRQDHRNLLEQWSVAEAFRAVQFANVVVLVLDAQHLRLRRQEQRVASRAFQEGRALVVVANKSDLLQTSPGLYAQNVRDQLHLLSPQLGSLPVLATSALTRQGIGSILPAVLRAYRAWNTRVSTGLLNRWLLETQRLRASPLTATTRKVVKMKYISQIKTRPPTFALVTNRAGMEESYVKFLKNHLRDSFGLHGMDVRLLLRCTGGENNPYAAKAAAEAAERKKAWMNRQKKKWAQESQDVGSGKAKRDDVEERVEQERKKRRQLREMTKRSKVEARNKRRAYNTRVVGLTRT</sequence>
<dbReference type="OrthoDB" id="8954335at2759"/>
<feature type="region of interest" description="Disordered" evidence="8">
    <location>
        <begin position="278"/>
        <end position="307"/>
    </location>
</feature>
<dbReference type="PANTHER" id="PTHR43834:SF6">
    <property type="entry name" value="GTPASE DER"/>
    <property type="match status" value="1"/>
</dbReference>
<dbReference type="AlphaFoldDB" id="W7TMJ8"/>
<dbReference type="GO" id="GO:0042254">
    <property type="term" value="P:ribosome biogenesis"/>
    <property type="evidence" value="ECO:0007669"/>
    <property type="project" value="UniProtKB-KW"/>
</dbReference>
<evidence type="ECO:0000259" key="9">
    <source>
        <dbReference type="Pfam" id="PF01926"/>
    </source>
</evidence>
<evidence type="ECO:0000256" key="6">
    <source>
        <dbReference type="ARBA" id="ARBA00023134"/>
    </source>
</evidence>
<keyword evidence="6" id="KW-0342">GTP-binding</keyword>
<evidence type="ECO:0000256" key="1">
    <source>
        <dbReference type="ARBA" id="ARBA00008279"/>
    </source>
</evidence>
<proteinExistence type="inferred from homology"/>
<evidence type="ECO:0000256" key="8">
    <source>
        <dbReference type="SAM" id="MobiDB-lite"/>
    </source>
</evidence>
<dbReference type="SUPFAM" id="SSF52540">
    <property type="entry name" value="P-loop containing nucleoside triphosphate hydrolases"/>
    <property type="match status" value="2"/>
</dbReference>
<feature type="domain" description="G" evidence="9">
    <location>
        <begin position="18"/>
        <end position="175"/>
    </location>
</feature>
<keyword evidence="4" id="KW-0677">Repeat</keyword>
<evidence type="ECO:0000256" key="2">
    <source>
        <dbReference type="ARBA" id="ARBA00020953"/>
    </source>
</evidence>
<feature type="domain" description="GTPase Der C-terminal KH-domain-like" evidence="10">
    <location>
        <begin position="481"/>
        <end position="562"/>
    </location>
</feature>
<feature type="compositionally biased region" description="Acidic residues" evidence="8">
    <location>
        <begin position="290"/>
        <end position="303"/>
    </location>
</feature>
<feature type="domain" description="G" evidence="9">
    <location>
        <begin position="257"/>
        <end position="288"/>
    </location>
</feature>
<evidence type="ECO:0000313" key="11">
    <source>
        <dbReference type="EMBL" id="EWM28325.1"/>
    </source>
</evidence>
<dbReference type="InterPro" id="IPR032859">
    <property type="entry name" value="KH_dom-like"/>
</dbReference>
<dbReference type="InterPro" id="IPR016484">
    <property type="entry name" value="GTPase_Der"/>
</dbReference>
<dbReference type="CDD" id="cd01894">
    <property type="entry name" value="EngA1"/>
    <property type="match status" value="1"/>
</dbReference>
<dbReference type="GO" id="GO:0005525">
    <property type="term" value="F:GTP binding"/>
    <property type="evidence" value="ECO:0007669"/>
    <property type="project" value="UniProtKB-KW"/>
</dbReference>
<evidence type="ECO:0000256" key="7">
    <source>
        <dbReference type="ARBA" id="ARBA00032345"/>
    </source>
</evidence>
<organism evidence="11 12">
    <name type="scientific">Nannochloropsis gaditana</name>
    <dbReference type="NCBI Taxonomy" id="72520"/>
    <lineage>
        <taxon>Eukaryota</taxon>
        <taxon>Sar</taxon>
        <taxon>Stramenopiles</taxon>
        <taxon>Ochrophyta</taxon>
        <taxon>Eustigmatophyceae</taxon>
        <taxon>Eustigmatales</taxon>
        <taxon>Monodopsidaceae</taxon>
        <taxon>Nannochloropsis</taxon>
    </lineage>
</organism>
<evidence type="ECO:0000259" key="10">
    <source>
        <dbReference type="Pfam" id="PF14714"/>
    </source>
</evidence>
<dbReference type="InterPro" id="IPR027417">
    <property type="entry name" value="P-loop_NTPase"/>
</dbReference>
<reference evidence="11 12" key="1">
    <citation type="journal article" date="2014" name="Mol. Plant">
        <title>Chromosome Scale Genome Assembly and Transcriptome Profiling of Nannochloropsis gaditana in Nitrogen Depletion.</title>
        <authorList>
            <person name="Corteggiani Carpinelli E."/>
            <person name="Telatin A."/>
            <person name="Vitulo N."/>
            <person name="Forcato C."/>
            <person name="D'Angelo M."/>
            <person name="Schiavon R."/>
            <person name="Vezzi A."/>
            <person name="Giacometti G.M."/>
            <person name="Morosinotto T."/>
            <person name="Valle G."/>
        </authorList>
    </citation>
    <scope>NUCLEOTIDE SEQUENCE [LARGE SCALE GENOMIC DNA]</scope>
    <source>
        <strain evidence="11 12">B-31</strain>
    </source>
</reference>
<keyword evidence="3" id="KW-0690">Ribosome biogenesis</keyword>
<feature type="region of interest" description="Disordered" evidence="8">
    <location>
        <begin position="583"/>
        <end position="653"/>
    </location>
</feature>
<protein>
    <recommendedName>
        <fullName evidence="2">GTPase Der</fullName>
    </recommendedName>
    <alternativeName>
        <fullName evidence="7">GTP-binding protein EngA</fullName>
    </alternativeName>
</protein>
<dbReference type="InterPro" id="IPR015946">
    <property type="entry name" value="KH_dom-like_a/b"/>
</dbReference>
<evidence type="ECO:0000256" key="5">
    <source>
        <dbReference type="ARBA" id="ARBA00022741"/>
    </source>
</evidence>
<dbReference type="Pfam" id="PF01926">
    <property type="entry name" value="MMR_HSR1"/>
    <property type="match status" value="3"/>
</dbReference>
<comment type="similarity">
    <text evidence="1">Belongs to the TRAFAC class TrmE-Era-EngA-EngB-Septin-like GTPase superfamily. EngA (Der) GTPase family.</text>
</comment>
<comment type="caution">
    <text evidence="11">The sequence shown here is derived from an EMBL/GenBank/DDBJ whole genome shotgun (WGS) entry which is preliminary data.</text>
</comment>
<evidence type="ECO:0000313" key="12">
    <source>
        <dbReference type="Proteomes" id="UP000019335"/>
    </source>
</evidence>
<gene>
    <name evidence="11" type="primary">MEngA</name>
    <name evidence="11" type="ORF">Naga_100109g13</name>
</gene>
<dbReference type="Pfam" id="PF14714">
    <property type="entry name" value="KH_dom-like"/>
    <property type="match status" value="1"/>
</dbReference>
<feature type="domain" description="G" evidence="9">
    <location>
        <begin position="320"/>
        <end position="422"/>
    </location>
</feature>
<dbReference type="HAMAP" id="MF_00195">
    <property type="entry name" value="GTPase_Der"/>
    <property type="match status" value="1"/>
</dbReference>
<dbReference type="Proteomes" id="UP000019335">
    <property type="component" value="Chromosome 5"/>
</dbReference>
<accession>W7TMJ8</accession>
<dbReference type="Gene3D" id="3.40.50.300">
    <property type="entry name" value="P-loop containing nucleotide triphosphate hydrolases"/>
    <property type="match status" value="2"/>
</dbReference>
<keyword evidence="12" id="KW-1185">Reference proteome</keyword>
<feature type="compositionally biased region" description="Basic and acidic residues" evidence="8">
    <location>
        <begin position="606"/>
        <end position="637"/>
    </location>
</feature>